<dbReference type="InterPro" id="IPR007899">
    <property type="entry name" value="CHAD_dom"/>
</dbReference>
<dbReference type="SMART" id="SM00880">
    <property type="entry name" value="CHAD"/>
    <property type="match status" value="1"/>
</dbReference>
<organism evidence="2">
    <name type="scientific">Woronichinia naegeliana WA131</name>
    <dbReference type="NCBI Taxonomy" id="2824559"/>
    <lineage>
        <taxon>Bacteria</taxon>
        <taxon>Bacillati</taxon>
        <taxon>Cyanobacteriota</taxon>
        <taxon>Cyanophyceae</taxon>
        <taxon>Synechococcales</taxon>
        <taxon>Coelosphaeriaceae</taxon>
        <taxon>Woronichinia</taxon>
    </lineage>
</organism>
<dbReference type="Proteomes" id="UP001065613">
    <property type="component" value="Chromosome"/>
</dbReference>
<protein>
    <submittedName>
        <fullName evidence="2">CHAD domain-containing protein</fullName>
    </submittedName>
</protein>
<reference evidence="2" key="1">
    <citation type="submission" date="2021-04" db="EMBL/GenBank/DDBJ databases">
        <title>Genome sequence of Woronichinia naegeliana from Washington state freshwater lake bloom.</title>
        <authorList>
            <person name="Dreher T.W."/>
        </authorList>
    </citation>
    <scope>NUCLEOTIDE SEQUENCE</scope>
    <source>
        <strain evidence="2">WA131</strain>
    </source>
</reference>
<dbReference type="PANTHER" id="PTHR39339:SF1">
    <property type="entry name" value="CHAD DOMAIN-CONTAINING PROTEIN"/>
    <property type="match status" value="1"/>
</dbReference>
<dbReference type="PANTHER" id="PTHR39339">
    <property type="entry name" value="SLR1444 PROTEIN"/>
    <property type="match status" value="1"/>
</dbReference>
<feature type="domain" description="CHAD" evidence="1">
    <location>
        <begin position="7"/>
        <end position="302"/>
    </location>
</feature>
<dbReference type="PROSITE" id="PS51708">
    <property type="entry name" value="CHAD"/>
    <property type="match status" value="1"/>
</dbReference>
<evidence type="ECO:0000313" key="2">
    <source>
        <dbReference type="EMBL" id="UXE63803.1"/>
    </source>
</evidence>
<dbReference type="KEGG" id="wna:KA717_15320"/>
<name>A0A977L1I4_9CYAN</name>
<sequence>MSHSSQAKTFGDWAVVAIARHYRKMLKHEEGVLRDDDPEELHQMRVGMRRLRTAIAGFTGAIILPKRIQAKRVGMVARSLGSLRDLDVQQEKLTQWGQTDLPAVEQKQLASLRDTLHKQRQKTFKETSLILNGNHYAALKQGLEDWLQRPQWTAIAAFPIQDVLPDLLLPTLSQFFLHPGWLVNTEIKENGERVLIEDLTSSQVDLILDTQESILHDLRKQAKRTRYQLELFTDLYDRDYQEMIKLIKAIQEVLGDINDSIVLRAWLEKICEGKALLLLPVLIEKIQGDRLQKWQAWQPLQQTFLNPQQRTRSRLILQQSLLSTSESPNPMN</sequence>
<dbReference type="InterPro" id="IPR038186">
    <property type="entry name" value="CHAD_dom_sf"/>
</dbReference>
<proteinExistence type="predicted"/>
<dbReference type="Gene3D" id="1.40.20.10">
    <property type="entry name" value="CHAD domain"/>
    <property type="match status" value="1"/>
</dbReference>
<accession>A0A977L1I4</accession>
<dbReference type="AlphaFoldDB" id="A0A977L1I4"/>
<gene>
    <name evidence="2" type="ORF">KA717_15320</name>
</gene>
<dbReference type="Pfam" id="PF05235">
    <property type="entry name" value="CHAD"/>
    <property type="match status" value="1"/>
</dbReference>
<dbReference type="EMBL" id="CP073041">
    <property type="protein sequence ID" value="UXE63803.1"/>
    <property type="molecule type" value="Genomic_DNA"/>
</dbReference>
<evidence type="ECO:0000259" key="1">
    <source>
        <dbReference type="PROSITE" id="PS51708"/>
    </source>
</evidence>